<dbReference type="PANTHER" id="PTHR43817:SF1">
    <property type="entry name" value="HYDROLASE, FAMILY 43, PUTATIVE (AFU_ORTHOLOGUE AFUA_3G01660)-RELATED"/>
    <property type="match status" value="1"/>
</dbReference>
<name>A0A5C5Z4P9_9BACT</name>
<keyword evidence="1" id="KW-0732">Signal</keyword>
<dbReference type="InterPro" id="IPR008979">
    <property type="entry name" value="Galactose-bd-like_sf"/>
</dbReference>
<dbReference type="InterPro" id="IPR029062">
    <property type="entry name" value="Class_I_gatase-like"/>
</dbReference>
<feature type="domain" description="Beta-mannosidase-like galactose-binding" evidence="3">
    <location>
        <begin position="868"/>
        <end position="939"/>
    </location>
</feature>
<keyword evidence="5" id="KW-1185">Reference proteome</keyword>
<organism evidence="4 5">
    <name type="scientific">Novipirellula herctigrandis</name>
    <dbReference type="NCBI Taxonomy" id="2527986"/>
    <lineage>
        <taxon>Bacteria</taxon>
        <taxon>Pseudomonadati</taxon>
        <taxon>Planctomycetota</taxon>
        <taxon>Planctomycetia</taxon>
        <taxon>Pirellulales</taxon>
        <taxon>Pirellulaceae</taxon>
        <taxon>Novipirellula</taxon>
    </lineage>
</organism>
<dbReference type="AlphaFoldDB" id="A0A5C5Z4P9"/>
<sequence>MNQPTSILFIALTLIAGGLRADEFVDAFRNPPDASRPGVYWYFMDGNQDRDEMIADLRAMKEVGIGSVLFLEVDLGMPRGPIPFMTEPWQDNIAHAFAEAGRMEMEVILGTGPGWSGSGGSWVKAEDSMKHLVGNSLKVTGPAMLDEILEIPPPHPANHFAGMNAVHESERNAWHEDVAVIAFPTPAEETATIDQINIKTLKDVQPYSIRRTLQRFVASRADYTEPDKSSVIDLNQVIDLTSLMQPDGRIRWSVPKGEWTVMRFVSRSTGQTTRPAPQTGHGFETNKFDRESYQRHWENFHAKLIKKIDAKGGPLKPGTGLTTIHLDSWEMSSQNWTAGFREEFRKRRGYDPQPFYPAYTGLVVDSLERTERFLWDMRKTSQELVLEQYAGVIKQIAHEHGLLYSNEPYDMNPAGDIDLGSVADIPMCEFWNAPHDTQYGCIEAVSISHTMGPQVVKAEAFTSSEDAFAKHPANMKNQTDWALAIGINGIVFHTYQHQTLGDKEQPGMTMGPYGVQWHRNQTFWRFLPAYHEYLARCSHLLRQGEAVADILYLTPEGAPHIFEAPEDATEGVTRMRDKKGYAFDAVTPRILAMRARVEGDRIAFPDGSKYRVLVLPDVPAMTPESLATIKKLVEAGATVIGNPPVKSPSLVDYPACDDEVSRLAESIWGGAEVPEEVTRIERGKGEVFWGGALAPSSGLFPSYLTTESILFGLGLPEDFSSPSGKLRYIHRQTEDRDFYFVANRTEERVDTEGIFRIEGRQPQLWDPVTGTTRQLENYEARDGMTTIPLSFEPYQSFFVVFPKSNSGNDRANVAIENFPTLKNSLQLDGVWDVAFDPVRGGPADVTFDRLQDWTKHPESGVRYYSGVATYRKRFDLSTPDVSDDTRLYLDLGTVHDLCRVRLNGHDLGVVWTAPWRVDIASAVKPSDNQLEIDVVNGWANRLIGDLQEGDRGVREVTWKSGLLDGKTFSAGRFSFVTHQHYKPASPLLPAGLLGPVTVLVESSAETP</sequence>
<dbReference type="RefSeq" id="WP_146397506.1">
    <property type="nucleotide sequence ID" value="NZ_SJPJ01000001.1"/>
</dbReference>
<dbReference type="CDD" id="cd03143">
    <property type="entry name" value="A4_beta-galactosidase_middle_domain"/>
    <property type="match status" value="1"/>
</dbReference>
<dbReference type="GO" id="GO:0004553">
    <property type="term" value="F:hydrolase activity, hydrolyzing O-glycosyl compounds"/>
    <property type="evidence" value="ECO:0007669"/>
    <property type="project" value="UniProtKB-ARBA"/>
</dbReference>
<dbReference type="PANTHER" id="PTHR43817">
    <property type="entry name" value="GLYCOSYL HYDROLASE"/>
    <property type="match status" value="1"/>
</dbReference>
<dbReference type="Gene3D" id="2.60.120.260">
    <property type="entry name" value="Galactose-binding domain-like"/>
    <property type="match status" value="1"/>
</dbReference>
<reference evidence="4 5" key="1">
    <citation type="submission" date="2019-02" db="EMBL/GenBank/DDBJ databases">
        <title>Deep-cultivation of Planctomycetes and their phenomic and genomic characterization uncovers novel biology.</title>
        <authorList>
            <person name="Wiegand S."/>
            <person name="Jogler M."/>
            <person name="Boedeker C."/>
            <person name="Pinto D."/>
            <person name="Vollmers J."/>
            <person name="Rivas-Marin E."/>
            <person name="Kohn T."/>
            <person name="Peeters S.H."/>
            <person name="Heuer A."/>
            <person name="Rast P."/>
            <person name="Oberbeckmann S."/>
            <person name="Bunk B."/>
            <person name="Jeske O."/>
            <person name="Meyerdierks A."/>
            <person name="Storesund J.E."/>
            <person name="Kallscheuer N."/>
            <person name="Luecker S."/>
            <person name="Lage O.M."/>
            <person name="Pohl T."/>
            <person name="Merkel B.J."/>
            <person name="Hornburger P."/>
            <person name="Mueller R.-W."/>
            <person name="Bruemmer F."/>
            <person name="Labrenz M."/>
            <person name="Spormann A.M."/>
            <person name="Op Den Camp H."/>
            <person name="Overmann J."/>
            <person name="Amann R."/>
            <person name="Jetten M.S.M."/>
            <person name="Mascher T."/>
            <person name="Medema M.H."/>
            <person name="Devos D.P."/>
            <person name="Kaster A.-K."/>
            <person name="Ovreas L."/>
            <person name="Rohde M."/>
            <person name="Galperin M.Y."/>
            <person name="Jogler C."/>
        </authorList>
    </citation>
    <scope>NUCLEOTIDE SEQUENCE [LARGE SCALE GENOMIC DNA]</scope>
    <source>
        <strain evidence="4 5">CA13</strain>
    </source>
</reference>
<dbReference type="InterPro" id="IPR054593">
    <property type="entry name" value="Beta-mannosidase-like_N2"/>
</dbReference>
<dbReference type="EMBL" id="SJPJ01000001">
    <property type="protein sequence ID" value="TWT81533.1"/>
    <property type="molecule type" value="Genomic_DNA"/>
</dbReference>
<dbReference type="Proteomes" id="UP000315010">
    <property type="component" value="Unassembled WGS sequence"/>
</dbReference>
<dbReference type="Pfam" id="PF17132">
    <property type="entry name" value="Glyco_hydro_106"/>
    <property type="match status" value="1"/>
</dbReference>
<dbReference type="OrthoDB" id="9761519at2"/>
<comment type="caution">
    <text evidence="4">The sequence shown here is derived from an EMBL/GenBank/DDBJ whole genome shotgun (WGS) entry which is preliminary data.</text>
</comment>
<proteinExistence type="predicted"/>
<evidence type="ECO:0000313" key="5">
    <source>
        <dbReference type="Proteomes" id="UP000315010"/>
    </source>
</evidence>
<evidence type="ECO:0000256" key="2">
    <source>
        <dbReference type="ARBA" id="ARBA00022801"/>
    </source>
</evidence>
<evidence type="ECO:0000313" key="4">
    <source>
        <dbReference type="EMBL" id="TWT81533.1"/>
    </source>
</evidence>
<dbReference type="SUPFAM" id="SSF49785">
    <property type="entry name" value="Galactose-binding domain-like"/>
    <property type="match status" value="1"/>
</dbReference>
<evidence type="ECO:0000256" key="1">
    <source>
        <dbReference type="ARBA" id="ARBA00022729"/>
    </source>
</evidence>
<dbReference type="Gene3D" id="3.40.50.880">
    <property type="match status" value="1"/>
</dbReference>
<accession>A0A5C5Z4P9</accession>
<protein>
    <recommendedName>
        <fullName evidence="3">Beta-mannosidase-like galactose-binding domain-containing protein</fullName>
    </recommendedName>
</protein>
<keyword evidence="2" id="KW-0378">Hydrolase</keyword>
<dbReference type="NCBIfam" id="NF045579">
    <property type="entry name" value="rhamnoside_JR"/>
    <property type="match status" value="1"/>
</dbReference>
<evidence type="ECO:0000259" key="3">
    <source>
        <dbReference type="Pfam" id="PF22666"/>
    </source>
</evidence>
<gene>
    <name evidence="4" type="ORF">CA13_29860</name>
</gene>
<dbReference type="Pfam" id="PF22666">
    <property type="entry name" value="Glyco_hydro_2_N2"/>
    <property type="match status" value="1"/>
</dbReference>